<protein>
    <submittedName>
        <fullName evidence="2">Uncharacterized protein</fullName>
    </submittedName>
</protein>
<feature type="compositionally biased region" description="Polar residues" evidence="1">
    <location>
        <begin position="105"/>
        <end position="114"/>
    </location>
</feature>
<dbReference type="AlphaFoldDB" id="A0AAF0U0R9"/>
<gene>
    <name evidence="2" type="ORF">MTR67_030565</name>
</gene>
<keyword evidence="3" id="KW-1185">Reference proteome</keyword>
<feature type="non-terminal residue" evidence="2">
    <location>
        <position position="1"/>
    </location>
</feature>
<feature type="compositionally biased region" description="Polar residues" evidence="1">
    <location>
        <begin position="73"/>
        <end position="87"/>
    </location>
</feature>
<proteinExistence type="predicted"/>
<dbReference type="Proteomes" id="UP001234989">
    <property type="component" value="Chromosome 7"/>
</dbReference>
<organism evidence="2 3">
    <name type="scientific">Solanum verrucosum</name>
    <dbReference type="NCBI Taxonomy" id="315347"/>
    <lineage>
        <taxon>Eukaryota</taxon>
        <taxon>Viridiplantae</taxon>
        <taxon>Streptophyta</taxon>
        <taxon>Embryophyta</taxon>
        <taxon>Tracheophyta</taxon>
        <taxon>Spermatophyta</taxon>
        <taxon>Magnoliopsida</taxon>
        <taxon>eudicotyledons</taxon>
        <taxon>Gunneridae</taxon>
        <taxon>Pentapetalae</taxon>
        <taxon>asterids</taxon>
        <taxon>lamiids</taxon>
        <taxon>Solanales</taxon>
        <taxon>Solanaceae</taxon>
        <taxon>Solanoideae</taxon>
        <taxon>Solaneae</taxon>
        <taxon>Solanum</taxon>
    </lineage>
</organism>
<evidence type="ECO:0000256" key="1">
    <source>
        <dbReference type="SAM" id="MobiDB-lite"/>
    </source>
</evidence>
<sequence length="515" mass="61364">VYKRSMDTFGYTVKREPQDVKVEHERSMDTFGYTVKREPQDVKFEHEGSMDTFGYTVKREPQDVKFEHELQEPNNNEFGKPESNNNFKFEKGKRSKRKRKFYGSTPESNNNLKKNGQDFKHKQQYSAVQLNKIRNSIERNIDKQLPGTGFKNFAAASILINPSHTDLPNLIQSRWKDFTPEEYVEREIWIRFNKFPMSRPLLLFEELDDDVKVFIPMQLEARKIYYNNIRKVVERRFKQGPKEDVLCAFAIYFRKSQEDVTYNFPDMTRQEVYDTCLLRYSAMPRQKQKEYEEKRIIEDGGICLHRFDMFGKKWSKLLQPGDVKVKHASKEKIEAYLKQMPRTTKVEVVEREGGQFINVLDIKRCNESKLVKLINCRWKDLTEAKNFQDEVTRAFRGRVIPVKDINVAWKNLGNNLRVKNFKQTMFKVAIFTEAEYAMQCRLKEGVLYPFSSYYCEFEDVVKTEFPDMTKKEVYDTCLLRYVMAPREIRHIYKILSTRDECRKLCDSRFGETLRI</sequence>
<feature type="compositionally biased region" description="Basic residues" evidence="1">
    <location>
        <begin position="91"/>
        <end position="101"/>
    </location>
</feature>
<dbReference type="EMBL" id="CP133618">
    <property type="protein sequence ID" value="WMV37180.1"/>
    <property type="molecule type" value="Genomic_DNA"/>
</dbReference>
<evidence type="ECO:0000313" key="3">
    <source>
        <dbReference type="Proteomes" id="UP001234989"/>
    </source>
</evidence>
<evidence type="ECO:0000313" key="2">
    <source>
        <dbReference type="EMBL" id="WMV37180.1"/>
    </source>
</evidence>
<reference evidence="2" key="1">
    <citation type="submission" date="2023-08" db="EMBL/GenBank/DDBJ databases">
        <title>A de novo genome assembly of Solanum verrucosum Schlechtendal, a Mexican diploid species geographically isolated from the other diploid A-genome species in potato relatives.</title>
        <authorList>
            <person name="Hosaka K."/>
        </authorList>
    </citation>
    <scope>NUCLEOTIDE SEQUENCE</scope>
    <source>
        <tissue evidence="2">Young leaves</tissue>
    </source>
</reference>
<accession>A0AAF0U0R9</accession>
<feature type="region of interest" description="Disordered" evidence="1">
    <location>
        <begin position="73"/>
        <end position="116"/>
    </location>
</feature>
<name>A0AAF0U0R9_SOLVR</name>